<feature type="compositionally biased region" description="Polar residues" evidence="6">
    <location>
        <begin position="602"/>
        <end position="612"/>
    </location>
</feature>
<keyword evidence="4" id="KW-0804">Transcription</keyword>
<evidence type="ECO:0000259" key="7">
    <source>
        <dbReference type="Pfam" id="PF00847"/>
    </source>
</evidence>
<dbReference type="Gene3D" id="1.20.5.2050">
    <property type="match status" value="1"/>
</dbReference>
<dbReference type="GO" id="GO:0003677">
    <property type="term" value="F:DNA binding"/>
    <property type="evidence" value="ECO:0007669"/>
    <property type="project" value="UniProtKB-KW"/>
</dbReference>
<feature type="compositionally biased region" description="Polar residues" evidence="6">
    <location>
        <begin position="780"/>
        <end position="790"/>
    </location>
</feature>
<reference evidence="8" key="1">
    <citation type="submission" date="2022-07" db="EMBL/GenBank/DDBJ databases">
        <title>Evaluation of T. orientalis genome assembly methods using nanopore sequencing and analysis of variation between genomes.</title>
        <authorList>
            <person name="Yam J."/>
            <person name="Micallef M.L."/>
            <person name="Liu M."/>
            <person name="Djordjevic S.P."/>
            <person name="Bogema D.R."/>
            <person name="Jenkins C."/>
        </authorList>
    </citation>
    <scope>NUCLEOTIDE SEQUENCE</scope>
    <source>
        <strain evidence="8">Fish Creek</strain>
    </source>
</reference>
<keyword evidence="5" id="KW-0539">Nucleus</keyword>
<name>A0A976M6N9_THEOR</name>
<dbReference type="Pfam" id="PF00847">
    <property type="entry name" value="AP2"/>
    <property type="match status" value="1"/>
</dbReference>
<proteinExistence type="predicted"/>
<organism evidence="8 9">
    <name type="scientific">Theileria orientalis</name>
    <dbReference type="NCBI Taxonomy" id="68886"/>
    <lineage>
        <taxon>Eukaryota</taxon>
        <taxon>Sar</taxon>
        <taxon>Alveolata</taxon>
        <taxon>Apicomplexa</taxon>
        <taxon>Aconoidasida</taxon>
        <taxon>Piroplasmida</taxon>
        <taxon>Theileriidae</taxon>
        <taxon>Theileria</taxon>
    </lineage>
</organism>
<evidence type="ECO:0000256" key="6">
    <source>
        <dbReference type="SAM" id="MobiDB-lite"/>
    </source>
</evidence>
<feature type="compositionally biased region" description="Low complexity" evidence="6">
    <location>
        <begin position="942"/>
        <end position="965"/>
    </location>
</feature>
<dbReference type="GO" id="GO:0003700">
    <property type="term" value="F:DNA-binding transcription factor activity"/>
    <property type="evidence" value="ECO:0007669"/>
    <property type="project" value="InterPro"/>
</dbReference>
<feature type="region of interest" description="Disordered" evidence="6">
    <location>
        <begin position="669"/>
        <end position="688"/>
    </location>
</feature>
<feature type="domain" description="AP2/ERF" evidence="7">
    <location>
        <begin position="1278"/>
        <end position="1329"/>
    </location>
</feature>
<evidence type="ECO:0000313" key="8">
    <source>
        <dbReference type="EMBL" id="UKJ89476.1"/>
    </source>
</evidence>
<protein>
    <recommendedName>
        <fullName evidence="7">AP2/ERF domain-containing protein</fullName>
    </recommendedName>
</protein>
<feature type="compositionally biased region" description="Polar residues" evidence="6">
    <location>
        <begin position="669"/>
        <end position="682"/>
    </location>
</feature>
<accession>A0A976M6N9</accession>
<gene>
    <name evidence="8" type="ORF">MACJ_002727</name>
</gene>
<feature type="region of interest" description="Disordered" evidence="6">
    <location>
        <begin position="705"/>
        <end position="724"/>
    </location>
</feature>
<feature type="region of interest" description="Disordered" evidence="6">
    <location>
        <begin position="940"/>
        <end position="988"/>
    </location>
</feature>
<feature type="region of interest" description="Disordered" evidence="6">
    <location>
        <begin position="780"/>
        <end position="810"/>
    </location>
</feature>
<feature type="compositionally biased region" description="Basic and acidic residues" evidence="6">
    <location>
        <begin position="792"/>
        <end position="803"/>
    </location>
</feature>
<evidence type="ECO:0000256" key="3">
    <source>
        <dbReference type="ARBA" id="ARBA00023125"/>
    </source>
</evidence>
<dbReference type="GO" id="GO:0005634">
    <property type="term" value="C:nucleus"/>
    <property type="evidence" value="ECO:0007669"/>
    <property type="project" value="UniProtKB-SubCell"/>
</dbReference>
<comment type="subcellular location">
    <subcellularLocation>
        <location evidence="1">Nucleus</location>
    </subcellularLocation>
</comment>
<evidence type="ECO:0000256" key="5">
    <source>
        <dbReference type="ARBA" id="ARBA00023242"/>
    </source>
</evidence>
<evidence type="ECO:0000313" key="9">
    <source>
        <dbReference type="Proteomes" id="UP000244803"/>
    </source>
</evidence>
<dbReference type="InterPro" id="IPR001471">
    <property type="entry name" value="AP2/ERF_dom"/>
</dbReference>
<dbReference type="OrthoDB" id="361950at2759"/>
<feature type="region of interest" description="Disordered" evidence="6">
    <location>
        <begin position="587"/>
        <end position="613"/>
    </location>
</feature>
<evidence type="ECO:0000256" key="4">
    <source>
        <dbReference type="ARBA" id="ARBA00023163"/>
    </source>
</evidence>
<evidence type="ECO:0000256" key="1">
    <source>
        <dbReference type="ARBA" id="ARBA00004123"/>
    </source>
</evidence>
<evidence type="ECO:0000256" key="2">
    <source>
        <dbReference type="ARBA" id="ARBA00023015"/>
    </source>
</evidence>
<feature type="region of interest" description="Disordered" evidence="6">
    <location>
        <begin position="1158"/>
        <end position="1207"/>
    </location>
</feature>
<dbReference type="EMBL" id="CP056067">
    <property type="protein sequence ID" value="UKJ89476.1"/>
    <property type="molecule type" value="Genomic_DNA"/>
</dbReference>
<feature type="compositionally biased region" description="Basic residues" evidence="6">
    <location>
        <begin position="589"/>
        <end position="598"/>
    </location>
</feature>
<dbReference type="Proteomes" id="UP000244803">
    <property type="component" value="Chromosome 4"/>
</dbReference>
<feature type="region of interest" description="Disordered" evidence="6">
    <location>
        <begin position="1351"/>
        <end position="1377"/>
    </location>
</feature>
<keyword evidence="3" id="KW-0238">DNA-binding</keyword>
<keyword evidence="2" id="KW-0805">Transcription regulation</keyword>
<feature type="compositionally biased region" description="Basic residues" evidence="6">
    <location>
        <begin position="1169"/>
        <end position="1182"/>
    </location>
</feature>
<sequence>MEKDGLYLLTIDTVSCACVEPKNEFDLTILTKGFKCPQECYVRNISTDLKNTNLIVDFSSSQCISLIYKGRLYLYSNLSTCKMVNNITTEKESSRGIVCEDCKIGDSAHFSKEDIEKALYDIIERGEDQKYGLTLLEHTSLGSALYGLEKVQDSVKSIGILEGLIADEPKQSAIDKINVIDCDILLEDVNPATIKCNSHVSSKLRDCNNCKYISDLNKYLNSPIVSYCDHSSPSCEHSTNSCDRSVSSCDHSLIGGCDHIVNATMEPLSTGSCGANVITCDHMAGECEHSKLSCVHRSVCERCNENCSRSDHVHKDCKINQNCENCHCVRCLHSCTKCEGLGNSDSKTKLKEGKLSREYLLECLNHANELVERAMNEFESICSSLINQVNTLCQPPLNISIRFLEHFLCFEYVVEYSCDVNHLNKDSLYEISSLDKDNVILHEFIQCNVLTKKVLDHAFSIILGRIKSYTTPKVQEISPIEMSDVERHVSDKDNGDCEFKGESGELSAHDHIKDELDDIVPLKLGEELNQIGHLVEGMSPDSSGRSTVLVSGRIVCQTMEGGLDNSSIGENSNMEYNTVGSEYQLDGRKGRRRGKNKKGLNSFHTRYSNPEGTLNHGGEANTAHAMGVPVDRIGNTIAGPTAHIIHTMGVNGDHTVDMVDNGGVDTNVSGTGTSVSDESINDSSERSLHSSMENILMGDVYQEGSGETSMYDSKEPSADSGEELMESNELNALVTPSSRRQAFGPGQINSYDLNDTKLVFPSEITIGSDNTINTIQDIYTGSPGTDQMVSDDSMHESDGKNEESDQDEAASPEIYPYWWSFYEEDNTLGEGDLNGRYEGIRRFTRSSYVKDESCTPKNKKTGNGANYLLTRCVSSDFSTKSNINVSGLHSSRETLCPSEFNQSQSDSTPKPQICFCKTCIPFISNITRIFPNVVAKMTPRTGSMSSSAAGNISSRSSSSGRVALSQERLSRAGVNGSPDLTPKTEINGSTLSLNLSSREEEIDKEMTIVNGLRRSIRVALDVGSAIRKKMKEEHKPLMDTLNVALLSSFRLGEFLFNNPNIYGTNLYTNESIELENRYDLYEKSDGLIEKIRLGDQQAGNRTPELGDGEAKSERAEEEIGNFLCIDVAVDAVDTERSTFESDQYLAYDIVSEEDACSYSSLSSSSPKMFNKRKSPSRSRRTYRSLSSFDGLPGRRSFEGLPTSRRSTRELSQTDDMYIYDMNNLSDKGEFEDWYVDSDSSKKSSKYAHKRMPPSRPSVSNLTEIYGSQDMLIPMGPLPIGVYFDASRKLWRCQWRENGKFRTKGFSLGHYNTLADARHACILFRCQVGNMSIQPEWLTPNYIKVSELLNRRAAQPSSTPKKSSRKKKRHEDVYESYA</sequence>